<evidence type="ECO:0000256" key="1">
    <source>
        <dbReference type="SAM" id="MobiDB-lite"/>
    </source>
</evidence>
<organism evidence="2 3">
    <name type="scientific">Caerostris extrusa</name>
    <name type="common">Bark spider</name>
    <name type="synonym">Caerostris bankana</name>
    <dbReference type="NCBI Taxonomy" id="172846"/>
    <lineage>
        <taxon>Eukaryota</taxon>
        <taxon>Metazoa</taxon>
        <taxon>Ecdysozoa</taxon>
        <taxon>Arthropoda</taxon>
        <taxon>Chelicerata</taxon>
        <taxon>Arachnida</taxon>
        <taxon>Araneae</taxon>
        <taxon>Araneomorphae</taxon>
        <taxon>Entelegynae</taxon>
        <taxon>Araneoidea</taxon>
        <taxon>Araneidae</taxon>
        <taxon>Caerostris</taxon>
    </lineage>
</organism>
<dbReference type="EMBL" id="BPLR01009830">
    <property type="protein sequence ID" value="GIY34905.1"/>
    <property type="molecule type" value="Genomic_DNA"/>
</dbReference>
<feature type="region of interest" description="Disordered" evidence="1">
    <location>
        <begin position="1"/>
        <end position="20"/>
    </location>
</feature>
<protein>
    <submittedName>
        <fullName evidence="2">Uncharacterized protein</fullName>
    </submittedName>
</protein>
<evidence type="ECO:0000313" key="3">
    <source>
        <dbReference type="Proteomes" id="UP001054945"/>
    </source>
</evidence>
<gene>
    <name evidence="2" type="ORF">CEXT_34991</name>
</gene>
<accession>A0AAV4SLE7</accession>
<name>A0AAV4SLE7_CAEEX</name>
<evidence type="ECO:0000313" key="2">
    <source>
        <dbReference type="EMBL" id="GIY34905.1"/>
    </source>
</evidence>
<keyword evidence="3" id="KW-1185">Reference proteome</keyword>
<dbReference type="AlphaFoldDB" id="A0AAV4SLE7"/>
<reference evidence="2 3" key="1">
    <citation type="submission" date="2021-06" db="EMBL/GenBank/DDBJ databases">
        <title>Caerostris extrusa draft genome.</title>
        <authorList>
            <person name="Kono N."/>
            <person name="Arakawa K."/>
        </authorList>
    </citation>
    <scope>NUCLEOTIDE SEQUENCE [LARGE SCALE GENOMIC DNA]</scope>
</reference>
<proteinExistence type="predicted"/>
<dbReference type="Proteomes" id="UP001054945">
    <property type="component" value="Unassembled WGS sequence"/>
</dbReference>
<sequence>MGVEDKSLAPGADGHGSARWHARHDARRLLSASLLHGKYTSIRYGARTHLLRRSSLCKQISMGCTISLDDPQGRKPTDPQCCNWWLSLTQRNSKRQWEKRLSCTKGTPTPYAPQTFRMMDCRVEYKLIDVGEMLGK</sequence>
<comment type="caution">
    <text evidence="2">The sequence shown here is derived from an EMBL/GenBank/DDBJ whole genome shotgun (WGS) entry which is preliminary data.</text>
</comment>